<comment type="caution">
    <text evidence="2">The sequence shown here is derived from an EMBL/GenBank/DDBJ whole genome shotgun (WGS) entry which is preliminary data.</text>
</comment>
<dbReference type="RefSeq" id="WP_321547375.1">
    <property type="nucleotide sequence ID" value="NZ_JAXIVS010000006.1"/>
</dbReference>
<dbReference type="EMBL" id="JAXIVS010000006">
    <property type="protein sequence ID" value="MDY7228654.1"/>
    <property type="molecule type" value="Genomic_DNA"/>
</dbReference>
<organism evidence="2 3">
    <name type="scientific">Hyalangium rubrum</name>
    <dbReference type="NCBI Taxonomy" id="3103134"/>
    <lineage>
        <taxon>Bacteria</taxon>
        <taxon>Pseudomonadati</taxon>
        <taxon>Myxococcota</taxon>
        <taxon>Myxococcia</taxon>
        <taxon>Myxococcales</taxon>
        <taxon>Cystobacterineae</taxon>
        <taxon>Archangiaceae</taxon>
        <taxon>Hyalangium</taxon>
    </lineage>
</organism>
<gene>
    <name evidence="2" type="ORF">SYV04_19685</name>
</gene>
<feature type="chain" id="PRO_5045608273" description="Secreted protein" evidence="1">
    <location>
        <begin position="27"/>
        <end position="67"/>
    </location>
</feature>
<evidence type="ECO:0008006" key="4">
    <source>
        <dbReference type="Google" id="ProtNLM"/>
    </source>
</evidence>
<name>A0ABU5H6D6_9BACT</name>
<sequence length="67" mass="6984">MKKWLTLMVLGVAVAATVGLSSRVAAQPESVPSDSEVNAHVDSRLAEVMHSLLKAQAADARTAALGR</sequence>
<dbReference type="Proteomes" id="UP001291309">
    <property type="component" value="Unassembled WGS sequence"/>
</dbReference>
<accession>A0ABU5H6D6</accession>
<proteinExistence type="predicted"/>
<keyword evidence="1" id="KW-0732">Signal</keyword>
<evidence type="ECO:0000256" key="1">
    <source>
        <dbReference type="SAM" id="SignalP"/>
    </source>
</evidence>
<protein>
    <recommendedName>
        <fullName evidence="4">Secreted protein</fullName>
    </recommendedName>
</protein>
<feature type="signal peptide" evidence="1">
    <location>
        <begin position="1"/>
        <end position="26"/>
    </location>
</feature>
<evidence type="ECO:0000313" key="3">
    <source>
        <dbReference type="Proteomes" id="UP001291309"/>
    </source>
</evidence>
<keyword evidence="3" id="KW-1185">Reference proteome</keyword>
<reference evidence="2 3" key="1">
    <citation type="submission" date="2023-12" db="EMBL/GenBank/DDBJ databases">
        <title>the genome sequence of Hyalangium sp. s54d21.</title>
        <authorList>
            <person name="Zhang X."/>
        </authorList>
    </citation>
    <scope>NUCLEOTIDE SEQUENCE [LARGE SCALE GENOMIC DNA]</scope>
    <source>
        <strain evidence="3">s54d21</strain>
    </source>
</reference>
<evidence type="ECO:0000313" key="2">
    <source>
        <dbReference type="EMBL" id="MDY7228654.1"/>
    </source>
</evidence>